<sequence>MQMAGFGLIAKLRNKIRVKPNNKIQIGKNTRIRYCDIYVNGNNNQLIIHDGANLKGVSIELNGNNCLLEIGSNCVIGQNCFISCRERNTTLKIGNDCMFSRNVKIMTSDGHDILYNGERINPARDITIGGHVWLADNVTILKGVDIGSGSIIGINSTVTKSIDQYCIAAGNPARKIKDNINWNTTLSY</sequence>
<reference evidence="3 4" key="1">
    <citation type="submission" date="2019-06" db="EMBL/GenBank/DDBJ databases">
        <title>Vibrio cholerae phylogeny based on whole-genome sequencing reveals genetic diversity and population strucutre.</title>
        <authorList>
            <person name="Zhiqiu Y."/>
            <person name="Bin L."/>
            <person name="Lingyan J."/>
        </authorList>
    </citation>
    <scope>NUCLEOTIDE SEQUENCE [LARGE SCALE GENOMIC DNA]</scope>
    <source>
        <strain evidence="3 4">N2768</strain>
    </source>
</reference>
<dbReference type="AlphaFoldDB" id="A0A8B5ZPB9"/>
<dbReference type="InterPro" id="IPR011004">
    <property type="entry name" value="Trimer_LpxA-like_sf"/>
</dbReference>
<evidence type="ECO:0000256" key="2">
    <source>
        <dbReference type="ARBA" id="ARBA00022737"/>
    </source>
</evidence>
<dbReference type="CDD" id="cd04647">
    <property type="entry name" value="LbH_MAT_like"/>
    <property type="match status" value="1"/>
</dbReference>
<dbReference type="InterPro" id="IPR018357">
    <property type="entry name" value="Hexapep_transf_CS"/>
</dbReference>
<proteinExistence type="predicted"/>
<protein>
    <submittedName>
        <fullName evidence="3">Acyltransferase</fullName>
    </submittedName>
</protein>
<dbReference type="PANTHER" id="PTHR23416">
    <property type="entry name" value="SIALIC ACID SYNTHASE-RELATED"/>
    <property type="match status" value="1"/>
</dbReference>
<name>A0A8B5ZPB9_VIBCL</name>
<gene>
    <name evidence="3" type="ORF">FXE67_03480</name>
</gene>
<accession>A0A8B5ZPB9</accession>
<dbReference type="SUPFAM" id="SSF51161">
    <property type="entry name" value="Trimeric LpxA-like enzymes"/>
    <property type="match status" value="1"/>
</dbReference>
<keyword evidence="2" id="KW-0677">Repeat</keyword>
<dbReference type="Proteomes" id="UP000323583">
    <property type="component" value="Unassembled WGS sequence"/>
</dbReference>
<keyword evidence="1 3" id="KW-0808">Transferase</keyword>
<dbReference type="PROSITE" id="PS00101">
    <property type="entry name" value="HEXAPEP_TRANSFERASES"/>
    <property type="match status" value="1"/>
</dbReference>
<dbReference type="EMBL" id="VSGZ01000016">
    <property type="protein sequence ID" value="TXY93579.1"/>
    <property type="molecule type" value="Genomic_DNA"/>
</dbReference>
<evidence type="ECO:0000256" key="1">
    <source>
        <dbReference type="ARBA" id="ARBA00022679"/>
    </source>
</evidence>
<evidence type="ECO:0000313" key="4">
    <source>
        <dbReference type="Proteomes" id="UP000323583"/>
    </source>
</evidence>
<keyword evidence="3" id="KW-0012">Acyltransferase</keyword>
<dbReference type="PANTHER" id="PTHR23416:SF78">
    <property type="entry name" value="LIPOPOLYSACCHARIDE BIOSYNTHESIS O-ACETYL TRANSFERASE WBBJ-RELATED"/>
    <property type="match status" value="1"/>
</dbReference>
<organism evidence="3 4">
    <name type="scientific">Vibrio cholerae</name>
    <dbReference type="NCBI Taxonomy" id="666"/>
    <lineage>
        <taxon>Bacteria</taxon>
        <taxon>Pseudomonadati</taxon>
        <taxon>Pseudomonadota</taxon>
        <taxon>Gammaproteobacteria</taxon>
        <taxon>Vibrionales</taxon>
        <taxon>Vibrionaceae</taxon>
        <taxon>Vibrio</taxon>
    </lineage>
</organism>
<dbReference type="GO" id="GO:0016746">
    <property type="term" value="F:acyltransferase activity"/>
    <property type="evidence" value="ECO:0007669"/>
    <property type="project" value="UniProtKB-KW"/>
</dbReference>
<dbReference type="InterPro" id="IPR051159">
    <property type="entry name" value="Hexapeptide_acetyltransf"/>
</dbReference>
<comment type="caution">
    <text evidence="3">The sequence shown here is derived from an EMBL/GenBank/DDBJ whole genome shotgun (WGS) entry which is preliminary data.</text>
</comment>
<evidence type="ECO:0000313" key="3">
    <source>
        <dbReference type="EMBL" id="TXY93579.1"/>
    </source>
</evidence>
<dbReference type="Gene3D" id="2.160.10.10">
    <property type="entry name" value="Hexapeptide repeat proteins"/>
    <property type="match status" value="1"/>
</dbReference>